<name>A0A562J063_9GAMM</name>
<comment type="catalytic activity">
    <reaction evidence="7">
        <text>dTDP-beta-L-rhamnose + L-arginyl-[protein] = N(omega)-(alpha-L-rhamnosyl)-L-arginyl-[protein] + dTDP + H(+)</text>
        <dbReference type="Rhea" id="RHEA:66692"/>
        <dbReference type="Rhea" id="RHEA-COMP:10532"/>
        <dbReference type="Rhea" id="RHEA-COMP:17096"/>
        <dbReference type="ChEBI" id="CHEBI:15378"/>
        <dbReference type="ChEBI" id="CHEBI:29965"/>
        <dbReference type="ChEBI" id="CHEBI:57510"/>
        <dbReference type="ChEBI" id="CHEBI:58369"/>
        <dbReference type="ChEBI" id="CHEBI:167445"/>
    </reaction>
    <physiologicalReaction direction="left-to-right" evidence="7">
        <dbReference type="Rhea" id="RHEA:66693"/>
    </physiologicalReaction>
</comment>
<dbReference type="RefSeq" id="WP_144570385.1">
    <property type="nucleotide sequence ID" value="NZ_VLKG01000002.1"/>
</dbReference>
<dbReference type="NCBIfam" id="TIGR03837">
    <property type="entry name" value="efp_Arg_rhamno"/>
    <property type="match status" value="1"/>
</dbReference>
<sequence>MPHVGKRWDIFCAVIDNFGDIGICWRLARQLVAEHGYAVRLWVDDLYSFARLCPEVNPRCVVQQHQGVAIHHWRKEAFIEFQPEAVVIEAFGCTLPDSFIAAMAAQPNPPTWINLEYLSAEDWVADCHGLASLQSSGLKKFFFFPGVQPKTGGVLREPALLDQRNTFKAQPQTQQRFLADLGISVAPNERLISVFAYETPGIKPWLELLQQATQPTHLLIPEGRVLTSFAMALGVDALCPGTHIQQGSLHLWVLPFLTQEDYDRLLWCCSLNIVRGEDSLIRAQWAGVPLIWHIYPQSDQAHWGKLEAFFQHYTHSMPPSAATALWQLWRSWNAFEGLEQAWSALEPYEQDWSQGAAVWLDTQSHRPDLASALVKFVTDQF</sequence>
<evidence type="ECO:0000256" key="5">
    <source>
        <dbReference type="ARBA" id="ARBA00024416"/>
    </source>
</evidence>
<evidence type="ECO:0000256" key="2">
    <source>
        <dbReference type="ARBA" id="ARBA00022679"/>
    </source>
</evidence>
<dbReference type="EMBL" id="VLKG01000002">
    <property type="protein sequence ID" value="TWH76588.1"/>
    <property type="molecule type" value="Genomic_DNA"/>
</dbReference>
<keyword evidence="9" id="KW-1185">Reference proteome</keyword>
<evidence type="ECO:0000256" key="4">
    <source>
        <dbReference type="ARBA" id="ARBA00024346"/>
    </source>
</evidence>
<evidence type="ECO:0000256" key="1">
    <source>
        <dbReference type="ARBA" id="ARBA00022676"/>
    </source>
</evidence>
<evidence type="ECO:0000256" key="3">
    <source>
        <dbReference type="ARBA" id="ARBA00024303"/>
    </source>
</evidence>
<evidence type="ECO:0000256" key="6">
    <source>
        <dbReference type="ARBA" id="ARBA00030025"/>
    </source>
</evidence>
<accession>A0A562J063</accession>
<dbReference type="Pfam" id="PF10093">
    <property type="entry name" value="EarP"/>
    <property type="match status" value="1"/>
</dbReference>
<comment type="function">
    <text evidence="3">Protein-arginine rhamnosyltransferase that catalyzes the transfer of a single rhamnose to elongation factor P (EF-P) on 'Lys-32', a modification required for EF-P-dependent rescue of polyproline stalled ribosomes.</text>
</comment>
<reference evidence="8 9" key="1">
    <citation type="submission" date="2019-07" db="EMBL/GenBank/DDBJ databases">
        <title>Genomic Encyclopedia of Type Strains, Phase I: the one thousand microbial genomes (KMG-I) project.</title>
        <authorList>
            <person name="Kyrpides N."/>
        </authorList>
    </citation>
    <scope>NUCLEOTIDE SEQUENCE [LARGE SCALE GENOMIC DNA]</scope>
    <source>
        <strain evidence="8 9">DSM 375</strain>
    </source>
</reference>
<dbReference type="OrthoDB" id="209085at2"/>
<evidence type="ECO:0000313" key="9">
    <source>
        <dbReference type="Proteomes" id="UP000319627"/>
    </source>
</evidence>
<evidence type="ECO:0000313" key="8">
    <source>
        <dbReference type="EMBL" id="TWH76588.1"/>
    </source>
</evidence>
<dbReference type="PIRSF" id="PIRSF015557">
    <property type="entry name" value="UCP015557"/>
    <property type="match status" value="1"/>
</dbReference>
<protein>
    <recommendedName>
        <fullName evidence="5">Protein-arginine rhamnosyltransferase</fullName>
    </recommendedName>
    <alternativeName>
        <fullName evidence="6">EF-P arginine rhamnosyltransferase</fullName>
    </alternativeName>
</protein>
<evidence type="ECO:0000256" key="7">
    <source>
        <dbReference type="ARBA" id="ARBA00048472"/>
    </source>
</evidence>
<gene>
    <name evidence="8" type="ORF">LX59_00630</name>
</gene>
<keyword evidence="2" id="KW-0808">Transferase</keyword>
<comment type="caution">
    <text evidence="8">The sequence shown here is derived from an EMBL/GenBank/DDBJ whole genome shotgun (WGS) entry which is preliminary data.</text>
</comment>
<comment type="similarity">
    <text evidence="4">Belongs to the glycosyltransferase 104 family.</text>
</comment>
<proteinExistence type="inferred from homology"/>
<dbReference type="Proteomes" id="UP000319627">
    <property type="component" value="Unassembled WGS sequence"/>
</dbReference>
<dbReference type="AlphaFoldDB" id="A0A562J063"/>
<dbReference type="InterPro" id="IPR016633">
    <property type="entry name" value="EarP"/>
</dbReference>
<organism evidence="8 9">
    <name type="scientific">Azomonas agilis</name>
    <dbReference type="NCBI Taxonomy" id="116849"/>
    <lineage>
        <taxon>Bacteria</taxon>
        <taxon>Pseudomonadati</taxon>
        <taxon>Pseudomonadota</taxon>
        <taxon>Gammaproteobacteria</taxon>
        <taxon>Pseudomonadales</taxon>
        <taxon>Pseudomonadaceae</taxon>
        <taxon>Azomonas</taxon>
    </lineage>
</organism>
<dbReference type="GO" id="GO:0106361">
    <property type="term" value="F:protein-arginine rhamnosyltransferase activity"/>
    <property type="evidence" value="ECO:0007669"/>
    <property type="project" value="InterPro"/>
</dbReference>
<keyword evidence="1" id="KW-0328">Glycosyltransferase</keyword>